<evidence type="ECO:0000256" key="5">
    <source>
        <dbReference type="RuleBase" id="RU362118"/>
    </source>
</evidence>
<keyword evidence="8" id="KW-1185">Reference proteome</keyword>
<comment type="cofactor">
    <cofactor evidence="1 5">
        <name>pyridoxal 5'-phosphate</name>
        <dbReference type="ChEBI" id="CHEBI:597326"/>
    </cofactor>
</comment>
<dbReference type="Pfam" id="PF01053">
    <property type="entry name" value="Cys_Met_Meta_PP"/>
    <property type="match status" value="1"/>
</dbReference>
<dbReference type="InterPro" id="IPR000277">
    <property type="entry name" value="Cys/Met-Metab_PyrdxlP-dep_enz"/>
</dbReference>
<dbReference type="PROSITE" id="PS00868">
    <property type="entry name" value="CYS_MET_METAB_PP"/>
    <property type="match status" value="1"/>
</dbReference>
<evidence type="ECO:0000256" key="2">
    <source>
        <dbReference type="ARBA" id="ARBA00009077"/>
    </source>
</evidence>
<organism evidence="7 8">
    <name type="scientific">Aquamicrobium zhengzhouense</name>
    <dbReference type="NCBI Taxonomy" id="2781738"/>
    <lineage>
        <taxon>Bacteria</taxon>
        <taxon>Pseudomonadati</taxon>
        <taxon>Pseudomonadota</taxon>
        <taxon>Alphaproteobacteria</taxon>
        <taxon>Hyphomicrobiales</taxon>
        <taxon>Phyllobacteriaceae</taxon>
        <taxon>Aquamicrobium</taxon>
    </lineage>
</organism>
<gene>
    <name evidence="7" type="ORF">IOD40_07170</name>
</gene>
<evidence type="ECO:0000256" key="1">
    <source>
        <dbReference type="ARBA" id="ARBA00001933"/>
    </source>
</evidence>
<keyword evidence="3 7" id="KW-0808">Transferase</keyword>
<dbReference type="EC" id="2.5.1.49" evidence="7"/>
<comment type="caution">
    <text evidence="7">The sequence shown here is derived from an EMBL/GenBank/DDBJ whole genome shotgun (WGS) entry which is preliminary data.</text>
</comment>
<protein>
    <submittedName>
        <fullName evidence="7">O-acetylhomoserine aminocarboxypropyltransferase</fullName>
        <ecNumber evidence="7">2.5.1.49</ecNumber>
    </submittedName>
</protein>
<dbReference type="PIRSF" id="PIRSF001434">
    <property type="entry name" value="CGS"/>
    <property type="match status" value="1"/>
</dbReference>
<dbReference type="CDD" id="cd00614">
    <property type="entry name" value="CGS_like"/>
    <property type="match status" value="1"/>
</dbReference>
<dbReference type="InterPro" id="IPR015421">
    <property type="entry name" value="PyrdxlP-dep_Trfase_major"/>
</dbReference>
<name>A0ABS0SAY0_9HYPH</name>
<proteinExistence type="inferred from homology"/>
<evidence type="ECO:0000256" key="6">
    <source>
        <dbReference type="SAM" id="MobiDB-lite"/>
    </source>
</evidence>
<dbReference type="InterPro" id="IPR006235">
    <property type="entry name" value="OAc-hSer/O-AcSer_sulfhydrylase"/>
</dbReference>
<keyword evidence="4 5" id="KW-0663">Pyridoxal phosphate</keyword>
<evidence type="ECO:0000256" key="3">
    <source>
        <dbReference type="ARBA" id="ARBA00022679"/>
    </source>
</evidence>
<sequence>MSQRTPGFNTLAIHAGAQPDPATGARATPIYQTTSFVFDDVDHAASLFGLKAFGNIYTRIMNPTQAVLEERVAALEGGTAAVATSSGHGAQLLVFHTIMKPGDNFVAARKLYGGSINQFGHAFKNFGWEVRWADPEDLASFESQIDERTRAIFIESLANPGGTFVDIAKISEVARKHGLPLIVDNTMASPYLVRPIEHGADIVVHSLTKFIGGHGNSMGGIIVDGGTFDWSKSGNYPMLSEPRPEYAGMVLHETFGNFAFAIACRVLGLRDFGPTISPFNAFLIATGLETLPLRMQRHCDNALKVAEWLKTHPKIEWVSYPGLAEDPNNALQKKYSPNGAGAVFTFGLKGGFEAGVKVVEGVELFSHLANIGDTKSLIIHPASTTHRQLTDEQKVAAGAGPDVIRISVGIEDVADIIGDLEQALAKA</sequence>
<dbReference type="NCBIfam" id="TIGR01326">
    <property type="entry name" value="OAH_OAS_sulfhy"/>
    <property type="match status" value="1"/>
</dbReference>
<dbReference type="PANTHER" id="PTHR43797">
    <property type="entry name" value="HOMOCYSTEINE/CYSTEINE SYNTHASE"/>
    <property type="match status" value="1"/>
</dbReference>
<comment type="similarity">
    <text evidence="2 5">Belongs to the trans-sulfuration enzymes family.</text>
</comment>
<dbReference type="PANTHER" id="PTHR43797:SF2">
    <property type="entry name" value="HOMOCYSTEINE_CYSTEINE SYNTHASE"/>
    <property type="match status" value="1"/>
</dbReference>
<dbReference type="Gene3D" id="3.40.640.10">
    <property type="entry name" value="Type I PLP-dependent aspartate aminotransferase-like (Major domain)"/>
    <property type="match status" value="1"/>
</dbReference>
<evidence type="ECO:0000313" key="8">
    <source>
        <dbReference type="Proteomes" id="UP000601789"/>
    </source>
</evidence>
<dbReference type="EMBL" id="JADGMQ010000003">
    <property type="protein sequence ID" value="MBI1620442.1"/>
    <property type="molecule type" value="Genomic_DNA"/>
</dbReference>
<accession>A0ABS0SAY0</accession>
<reference evidence="7 8" key="1">
    <citation type="submission" date="2020-10" db="EMBL/GenBank/DDBJ databases">
        <title>Aquamicrobium zhengzhouensis sp. nov., a exopolysaccharide producing bacterium isolated from farmland soil.</title>
        <authorList>
            <person name="Wang X."/>
        </authorList>
    </citation>
    <scope>NUCLEOTIDE SEQUENCE [LARGE SCALE GENOMIC DNA]</scope>
    <source>
        <strain evidence="8">cd-1</strain>
    </source>
</reference>
<dbReference type="InterPro" id="IPR015424">
    <property type="entry name" value="PyrdxlP-dep_Trfase"/>
</dbReference>
<dbReference type="Gene3D" id="3.90.1150.10">
    <property type="entry name" value="Aspartate Aminotransferase, domain 1"/>
    <property type="match status" value="1"/>
</dbReference>
<dbReference type="InterPro" id="IPR054542">
    <property type="entry name" value="Cys_met_metab_PP"/>
</dbReference>
<dbReference type="SUPFAM" id="SSF53383">
    <property type="entry name" value="PLP-dependent transferases"/>
    <property type="match status" value="1"/>
</dbReference>
<evidence type="ECO:0000256" key="4">
    <source>
        <dbReference type="ARBA" id="ARBA00022898"/>
    </source>
</evidence>
<evidence type="ECO:0000313" key="7">
    <source>
        <dbReference type="EMBL" id="MBI1620442.1"/>
    </source>
</evidence>
<feature type="region of interest" description="Disordered" evidence="6">
    <location>
        <begin position="1"/>
        <end position="24"/>
    </location>
</feature>
<dbReference type="RefSeq" id="WP_198475792.1">
    <property type="nucleotide sequence ID" value="NZ_JADGMQ010000003.1"/>
</dbReference>
<dbReference type="GO" id="GO:0003961">
    <property type="term" value="F:O-acetylhomoserine aminocarboxypropyltransferase activity"/>
    <property type="evidence" value="ECO:0007669"/>
    <property type="project" value="UniProtKB-EC"/>
</dbReference>
<dbReference type="Proteomes" id="UP000601789">
    <property type="component" value="Unassembled WGS sequence"/>
</dbReference>
<dbReference type="NCBIfam" id="NF004650">
    <property type="entry name" value="PRK05994.1"/>
    <property type="match status" value="1"/>
</dbReference>
<dbReference type="InterPro" id="IPR015422">
    <property type="entry name" value="PyrdxlP-dep_Trfase_small"/>
</dbReference>